<evidence type="ECO:0000313" key="2">
    <source>
        <dbReference type="Proteomes" id="UP001162992"/>
    </source>
</evidence>
<dbReference type="Proteomes" id="UP001162992">
    <property type="component" value="Chromosome 12"/>
</dbReference>
<dbReference type="EMBL" id="CM055103">
    <property type="protein sequence ID" value="KAJ7536105.1"/>
    <property type="molecule type" value="Genomic_DNA"/>
</dbReference>
<organism evidence="1 2">
    <name type="scientific">Diphasiastrum complanatum</name>
    <name type="common">Issler's clubmoss</name>
    <name type="synonym">Lycopodium complanatum</name>
    <dbReference type="NCBI Taxonomy" id="34168"/>
    <lineage>
        <taxon>Eukaryota</taxon>
        <taxon>Viridiplantae</taxon>
        <taxon>Streptophyta</taxon>
        <taxon>Embryophyta</taxon>
        <taxon>Tracheophyta</taxon>
        <taxon>Lycopodiopsida</taxon>
        <taxon>Lycopodiales</taxon>
        <taxon>Lycopodiaceae</taxon>
        <taxon>Lycopodioideae</taxon>
        <taxon>Diphasiastrum</taxon>
    </lineage>
</organism>
<name>A0ACC2C2B2_DIPCM</name>
<accession>A0ACC2C2B2</accession>
<protein>
    <submittedName>
        <fullName evidence="1">Uncharacterized protein</fullName>
    </submittedName>
</protein>
<proteinExistence type="predicted"/>
<sequence length="328" mass="35358">MALAMTSKLTGGGVIHVSQIEQHSLLLRGSIPGLTLPRLKNHAHLVANTHVWAISRHFGKRFPLHCIASPEIAEVLEEEEVPKDDVAVEEDEVATPSVDEVQLLAILTDIIPEDTRFEVFRIQTERVLFGNEICFDNKVQTLLMELCDETTIAELSLKVGSFKLKVKRDIGKSKGAVPTTPVAVPPPIPTKPMVDSIPVSAPPAANPSKTSALALTLLSSVSKPMSLFALLEAAADEGLEFVTSPKVGLFRKGRVVKGKPSRALCEEGQAVKEGQVVCYLEQLGTQQPVEATLSGEVVKILWDDGAPVGYADPLIAIRPSFVGIKTLN</sequence>
<keyword evidence="2" id="KW-1185">Reference proteome</keyword>
<gene>
    <name evidence="1" type="ORF">O6H91_12G056700</name>
</gene>
<comment type="caution">
    <text evidence="1">The sequence shown here is derived from an EMBL/GenBank/DDBJ whole genome shotgun (WGS) entry which is preliminary data.</text>
</comment>
<evidence type="ECO:0000313" key="1">
    <source>
        <dbReference type="EMBL" id="KAJ7536105.1"/>
    </source>
</evidence>
<reference evidence="2" key="1">
    <citation type="journal article" date="2024" name="Proc. Natl. Acad. Sci. U.S.A.">
        <title>Extraordinary preservation of gene collinearity over three hundred million years revealed in homosporous lycophytes.</title>
        <authorList>
            <person name="Li C."/>
            <person name="Wickell D."/>
            <person name="Kuo L.Y."/>
            <person name="Chen X."/>
            <person name="Nie B."/>
            <person name="Liao X."/>
            <person name="Peng D."/>
            <person name="Ji J."/>
            <person name="Jenkins J."/>
            <person name="Williams M."/>
            <person name="Shu S."/>
            <person name="Plott C."/>
            <person name="Barry K."/>
            <person name="Rajasekar S."/>
            <person name="Grimwood J."/>
            <person name="Han X."/>
            <person name="Sun S."/>
            <person name="Hou Z."/>
            <person name="He W."/>
            <person name="Dai G."/>
            <person name="Sun C."/>
            <person name="Schmutz J."/>
            <person name="Leebens-Mack J.H."/>
            <person name="Li F.W."/>
            <person name="Wang L."/>
        </authorList>
    </citation>
    <scope>NUCLEOTIDE SEQUENCE [LARGE SCALE GENOMIC DNA]</scope>
    <source>
        <strain evidence="2">cv. PW_Plant_1</strain>
    </source>
</reference>